<evidence type="ECO:0000313" key="2">
    <source>
        <dbReference type="EMBL" id="RHA67611.1"/>
    </source>
</evidence>
<feature type="transmembrane region" description="Helical" evidence="1">
    <location>
        <begin position="216"/>
        <end position="237"/>
    </location>
</feature>
<protein>
    <recommendedName>
        <fullName evidence="4">Glycosyltransferase RgtA/B/C/D-like domain-containing protein</fullName>
    </recommendedName>
</protein>
<feature type="transmembrane region" description="Helical" evidence="1">
    <location>
        <begin position="89"/>
        <end position="111"/>
    </location>
</feature>
<feature type="transmembrane region" description="Helical" evidence="1">
    <location>
        <begin position="189"/>
        <end position="207"/>
    </location>
</feature>
<dbReference type="AlphaFoldDB" id="A0A1Q6SFB4"/>
<comment type="caution">
    <text evidence="2">The sequence shown here is derived from an EMBL/GenBank/DDBJ whole genome shotgun (WGS) entry which is preliminary data.</text>
</comment>
<feature type="transmembrane region" description="Helical" evidence="1">
    <location>
        <begin position="355"/>
        <end position="373"/>
    </location>
</feature>
<name>A0A1Q6SFB4_9FIRM</name>
<evidence type="ECO:0000313" key="3">
    <source>
        <dbReference type="Proteomes" id="UP000284465"/>
    </source>
</evidence>
<feature type="transmembrane region" description="Helical" evidence="1">
    <location>
        <begin position="142"/>
        <end position="162"/>
    </location>
</feature>
<organism evidence="2 3">
    <name type="scientific">Roseburia intestinalis</name>
    <dbReference type="NCBI Taxonomy" id="166486"/>
    <lineage>
        <taxon>Bacteria</taxon>
        <taxon>Bacillati</taxon>
        <taxon>Bacillota</taxon>
        <taxon>Clostridia</taxon>
        <taxon>Lachnospirales</taxon>
        <taxon>Lachnospiraceae</taxon>
        <taxon>Roseburia</taxon>
    </lineage>
</organism>
<keyword evidence="1" id="KW-0812">Transmembrane</keyword>
<accession>A0A1Q6SFB4</accession>
<evidence type="ECO:0000256" key="1">
    <source>
        <dbReference type="SAM" id="Phobius"/>
    </source>
</evidence>
<feature type="transmembrane region" description="Helical" evidence="1">
    <location>
        <begin position="14"/>
        <end position="34"/>
    </location>
</feature>
<feature type="transmembrane region" description="Helical" evidence="1">
    <location>
        <begin position="291"/>
        <end position="316"/>
    </location>
</feature>
<dbReference type="RefSeq" id="WP_118590988.1">
    <property type="nucleotide sequence ID" value="NZ_QSFP01000007.1"/>
</dbReference>
<evidence type="ECO:0008006" key="4">
    <source>
        <dbReference type="Google" id="ProtNLM"/>
    </source>
</evidence>
<keyword evidence="1" id="KW-0472">Membrane</keyword>
<reference evidence="2 3" key="1">
    <citation type="submission" date="2018-08" db="EMBL/GenBank/DDBJ databases">
        <title>A genome reference for cultivated species of the human gut microbiota.</title>
        <authorList>
            <person name="Zou Y."/>
            <person name="Xue W."/>
            <person name="Luo G."/>
        </authorList>
    </citation>
    <scope>NUCLEOTIDE SEQUENCE [LARGE SCALE GENOMIC DNA]</scope>
    <source>
        <strain evidence="2 3">AM43-11</strain>
    </source>
</reference>
<sequence length="511" mass="58727">MNIKYLNTDIRKKIVRLAKNAGILLLIYLSIWLLEKNHLLRCSILDDLNFFKNFCNNGFWGSVFSGGYKFRPVSNGALWMAAEICQKNIYLYGYLNVFINAIATFLVYIFINENSKSQWYGVVGALVYMTSRFSYYQITTQIGVMETVSTILFILIIRNLYIYMKDGDSKYYCYALISYGLCSMSHERYTIMFPILIYAWFVTEGQLKKQTGRRKYGLLIGTICEFAIIMLIFKLMVADILMGTGGQSVSSTFSVTEMLKNVAKSVGYLLGVNGSASDIYLTMVAWSAYTVWIKGIVIASIVCAGTIIIVGVLDILKNIKLQERKKQLCIMLFFILSIGAMVLISSATIRVELRWMYAPYTAVIALLIYTAQLETDRKKSIVKDILLIIYFVGMIFFNMFSRNFYSNLYYWGNYTIANALTDSTYARYGDDMYSKSWVIITDVQPNNAFEDLMKQYDVYDEYELQVQVIASVNELENIQNLENKEVLFWDKTINQFINLTNVIKNKEISGN</sequence>
<dbReference type="EMBL" id="QSFP01000007">
    <property type="protein sequence ID" value="RHA67611.1"/>
    <property type="molecule type" value="Genomic_DNA"/>
</dbReference>
<gene>
    <name evidence="2" type="ORF">DW927_07750</name>
</gene>
<feature type="transmembrane region" description="Helical" evidence="1">
    <location>
        <begin position="328"/>
        <end position="349"/>
    </location>
</feature>
<keyword evidence="1" id="KW-1133">Transmembrane helix</keyword>
<dbReference type="Proteomes" id="UP000284465">
    <property type="component" value="Unassembled WGS sequence"/>
</dbReference>
<feature type="transmembrane region" description="Helical" evidence="1">
    <location>
        <begin position="385"/>
        <end position="405"/>
    </location>
</feature>
<proteinExistence type="predicted"/>